<evidence type="ECO:0000313" key="2">
    <source>
        <dbReference type="EMBL" id="AFM14123.1"/>
    </source>
</evidence>
<keyword evidence="1" id="KW-0040">ANK repeat</keyword>
<organism evidence="2 3">
    <name type="scientific">Turneriella parva (strain ATCC BAA-1111 / DSM 21527 / NCTC 11395 / H)</name>
    <name type="common">Leptospira parva</name>
    <dbReference type="NCBI Taxonomy" id="869212"/>
    <lineage>
        <taxon>Bacteria</taxon>
        <taxon>Pseudomonadati</taxon>
        <taxon>Spirochaetota</taxon>
        <taxon>Spirochaetia</taxon>
        <taxon>Leptospirales</taxon>
        <taxon>Leptospiraceae</taxon>
        <taxon>Turneriella</taxon>
    </lineage>
</organism>
<keyword evidence="3" id="KW-1185">Reference proteome</keyword>
<dbReference type="RefSeq" id="WP_014804610.1">
    <property type="nucleotide sequence ID" value="NC_018020.1"/>
</dbReference>
<dbReference type="EMBL" id="CP002959">
    <property type="protein sequence ID" value="AFM14123.1"/>
    <property type="molecule type" value="Genomic_DNA"/>
</dbReference>
<accession>I4BA16</accession>
<dbReference type="AlphaFoldDB" id="I4BA16"/>
<dbReference type="SUPFAM" id="SSF48403">
    <property type="entry name" value="Ankyrin repeat"/>
    <property type="match status" value="1"/>
</dbReference>
<dbReference type="KEGG" id="tpx:Turpa_3486"/>
<dbReference type="InterPro" id="IPR036770">
    <property type="entry name" value="Ankyrin_rpt-contain_sf"/>
</dbReference>
<reference evidence="2 3" key="1">
    <citation type="submission" date="2012-06" db="EMBL/GenBank/DDBJ databases">
        <title>The complete chromosome of genome of Turneriella parva DSM 21527.</title>
        <authorList>
            <consortium name="US DOE Joint Genome Institute (JGI-PGF)"/>
            <person name="Lucas S."/>
            <person name="Han J."/>
            <person name="Lapidus A."/>
            <person name="Bruce D."/>
            <person name="Goodwin L."/>
            <person name="Pitluck S."/>
            <person name="Peters L."/>
            <person name="Kyrpides N."/>
            <person name="Mavromatis K."/>
            <person name="Ivanova N."/>
            <person name="Mikhailova N."/>
            <person name="Chertkov O."/>
            <person name="Detter J.C."/>
            <person name="Tapia R."/>
            <person name="Han C."/>
            <person name="Land M."/>
            <person name="Hauser L."/>
            <person name="Markowitz V."/>
            <person name="Cheng J.-F."/>
            <person name="Hugenholtz P."/>
            <person name="Woyke T."/>
            <person name="Wu D."/>
            <person name="Gronow S."/>
            <person name="Wellnitz S."/>
            <person name="Brambilla E."/>
            <person name="Klenk H.-P."/>
            <person name="Eisen J.A."/>
        </authorList>
    </citation>
    <scope>NUCLEOTIDE SEQUENCE [LARGE SCALE GENOMIC DNA]</scope>
    <source>
        <strain evidence="3">ATCC BAA-1111 / DSM 21527 / NCTC 11395 / H</strain>
    </source>
</reference>
<feature type="repeat" description="ANK" evidence="1">
    <location>
        <begin position="136"/>
        <end position="168"/>
    </location>
</feature>
<dbReference type="OrthoDB" id="5657095at2"/>
<dbReference type="SMART" id="SM00248">
    <property type="entry name" value="ANK"/>
    <property type="match status" value="2"/>
</dbReference>
<dbReference type="Gene3D" id="1.25.40.20">
    <property type="entry name" value="Ankyrin repeat-containing domain"/>
    <property type="match status" value="1"/>
</dbReference>
<evidence type="ECO:0000313" key="3">
    <source>
        <dbReference type="Proteomes" id="UP000006048"/>
    </source>
</evidence>
<dbReference type="Pfam" id="PF12796">
    <property type="entry name" value="Ank_2"/>
    <property type="match status" value="1"/>
</dbReference>
<dbReference type="HOGENOM" id="CLU_1209374_0_0_12"/>
<dbReference type="PROSITE" id="PS50297">
    <property type="entry name" value="ANK_REP_REGION"/>
    <property type="match status" value="1"/>
</dbReference>
<dbReference type="PROSITE" id="PS50088">
    <property type="entry name" value="ANK_REPEAT"/>
    <property type="match status" value="1"/>
</dbReference>
<sequence>MRTLTTCVLFFTIPTFLSAKDRDATPEDYEIVSIIDKCHLDDKGSVEKLKSAVARGGQLGGFKYLGEINGKVQKIKFNPYGRTFIFDCIAVLDYLCETQGKHKCLATYGNYCNANNTPRIKALVRNGANVNTPDQNGFSVIHNCLRYGNSEAITFLMQNGADIDISEGEILTAAAETGDEKLIDLILSYKPKIFHMHDEKIWQPGKSIQKTQNDRLIKKLQKYYDTNVK</sequence>
<name>I4BA16_TURPD</name>
<protein>
    <submittedName>
        <fullName evidence="2">Ankyrin</fullName>
    </submittedName>
</protein>
<dbReference type="InterPro" id="IPR002110">
    <property type="entry name" value="Ankyrin_rpt"/>
</dbReference>
<evidence type="ECO:0000256" key="1">
    <source>
        <dbReference type="PROSITE-ProRule" id="PRU00023"/>
    </source>
</evidence>
<proteinExistence type="predicted"/>
<gene>
    <name evidence="2" type="ordered locus">Turpa_3486</name>
</gene>
<dbReference type="Proteomes" id="UP000006048">
    <property type="component" value="Chromosome"/>
</dbReference>